<protein>
    <submittedName>
        <fullName evidence="14">SPARC-related modular calcium-binding protein 2</fullName>
    </submittedName>
</protein>
<evidence type="ECO:0000313" key="13">
    <source>
        <dbReference type="Proteomes" id="UP000515158"/>
    </source>
</evidence>
<dbReference type="PROSITE" id="PS51465">
    <property type="entry name" value="KAZAL_2"/>
    <property type="match status" value="1"/>
</dbReference>
<dbReference type="GO" id="GO:0008201">
    <property type="term" value="F:heparin binding"/>
    <property type="evidence" value="ECO:0007669"/>
    <property type="project" value="TreeGrafter"/>
</dbReference>
<feature type="region of interest" description="Disordered" evidence="9">
    <location>
        <begin position="1"/>
        <end position="28"/>
    </location>
</feature>
<dbReference type="SUPFAM" id="SSF47473">
    <property type="entry name" value="EF-hand"/>
    <property type="match status" value="2"/>
</dbReference>
<dbReference type="InParanoid" id="A0A6P9AAC2"/>
<dbReference type="PROSITE" id="PS51162">
    <property type="entry name" value="THYROGLOBULIN_1_2"/>
    <property type="match status" value="2"/>
</dbReference>
<feature type="disulfide bond" evidence="8">
    <location>
        <begin position="140"/>
        <end position="160"/>
    </location>
</feature>
<dbReference type="GO" id="GO:0030198">
    <property type="term" value="P:extracellular matrix organization"/>
    <property type="evidence" value="ECO:0007669"/>
    <property type="project" value="TreeGrafter"/>
</dbReference>
<dbReference type="GO" id="GO:0005604">
    <property type="term" value="C:basement membrane"/>
    <property type="evidence" value="ECO:0007669"/>
    <property type="project" value="TreeGrafter"/>
</dbReference>
<keyword evidence="4" id="KW-0677">Repeat</keyword>
<dbReference type="PROSITE" id="PS00018">
    <property type="entry name" value="EF_HAND_1"/>
    <property type="match status" value="2"/>
</dbReference>
<evidence type="ECO:0000256" key="3">
    <source>
        <dbReference type="ARBA" id="ARBA00022729"/>
    </source>
</evidence>
<proteinExistence type="predicted"/>
<feature type="domain" description="Thyroglobulin type-1" evidence="11">
    <location>
        <begin position="352"/>
        <end position="419"/>
    </location>
</feature>
<feature type="region of interest" description="Disordered" evidence="9">
    <location>
        <begin position="150"/>
        <end position="193"/>
    </location>
</feature>
<evidence type="ECO:0000256" key="4">
    <source>
        <dbReference type="ARBA" id="ARBA00022737"/>
    </source>
</evidence>
<feature type="domain" description="Thyroglobulin type-1" evidence="11">
    <location>
        <begin position="96"/>
        <end position="160"/>
    </location>
</feature>
<dbReference type="RefSeq" id="XP_034254304.1">
    <property type="nucleotide sequence ID" value="XM_034398413.1"/>
</dbReference>
<dbReference type="AlphaFoldDB" id="A0A6P9AAC2"/>
<dbReference type="Proteomes" id="UP000515158">
    <property type="component" value="Unplaced"/>
</dbReference>
<evidence type="ECO:0000256" key="6">
    <source>
        <dbReference type="ARBA" id="ARBA00023157"/>
    </source>
</evidence>
<dbReference type="InterPro" id="IPR018247">
    <property type="entry name" value="EF_Hand_1_Ca_BS"/>
</dbReference>
<dbReference type="SMART" id="SM00211">
    <property type="entry name" value="TY"/>
    <property type="match status" value="2"/>
</dbReference>
<dbReference type="GeneID" id="117653056"/>
<keyword evidence="2" id="KW-0964">Secreted</keyword>
<dbReference type="Gene3D" id="3.30.60.30">
    <property type="match status" value="1"/>
</dbReference>
<name>A0A6P9AAC2_THRPL</name>
<keyword evidence="13" id="KW-1185">Reference proteome</keyword>
<keyword evidence="5" id="KW-0106">Calcium</keyword>
<dbReference type="GO" id="GO:0005509">
    <property type="term" value="F:calcium ion binding"/>
    <property type="evidence" value="ECO:0007669"/>
    <property type="project" value="InterPro"/>
</dbReference>
<dbReference type="Pfam" id="PF07648">
    <property type="entry name" value="Kazal_2"/>
    <property type="match status" value="1"/>
</dbReference>
<organism evidence="14">
    <name type="scientific">Thrips palmi</name>
    <name type="common">Melon thrips</name>
    <dbReference type="NCBI Taxonomy" id="161013"/>
    <lineage>
        <taxon>Eukaryota</taxon>
        <taxon>Metazoa</taxon>
        <taxon>Ecdysozoa</taxon>
        <taxon>Arthropoda</taxon>
        <taxon>Hexapoda</taxon>
        <taxon>Insecta</taxon>
        <taxon>Pterygota</taxon>
        <taxon>Neoptera</taxon>
        <taxon>Paraneoptera</taxon>
        <taxon>Thysanoptera</taxon>
        <taxon>Terebrantia</taxon>
        <taxon>Thripoidea</taxon>
        <taxon>Thripidae</taxon>
        <taxon>Thrips</taxon>
    </lineage>
</organism>
<keyword evidence="3" id="KW-0732">Signal</keyword>
<evidence type="ECO:0000313" key="14">
    <source>
        <dbReference type="RefSeq" id="XP_034254304.1"/>
    </source>
</evidence>
<evidence type="ECO:0000256" key="1">
    <source>
        <dbReference type="ARBA" id="ARBA00004613"/>
    </source>
</evidence>
<dbReference type="InterPro" id="IPR011992">
    <property type="entry name" value="EF-hand-dom_pair"/>
</dbReference>
<sequence>MRSSLHASWRVDSEAPDDTPQMSSSAEDCLREQSRCEADLALLAGRVGPGPVPGGRPGRPVCGSDNTTYDNECHLKRVQCEGSTVEMAHRGKCKDHAPCLSYRRRAGRAGYASNVFLPQCQGDGSYSPLQCHDLSGYCWCVTPQGRQVPHTAVKGRRPNCTRPAKTRRGSGPRGSSASPSSPRAWRRQRRACGRGERAHFKNNLIKIFRTEYRRAALASETRPGPGPGPGPDMDHRVLEWKFAELDKDGDGLLRRPEYQELRRVVRKMVPPKPCARTFTRRCDMDGNKIISRLEWEACLGHEFNRLRSPQRPAKAKDASGHQVLQESVSTLAAQLPGFLLDNLERNREEPEVTDCLTDRQAVLEEQRAASSVLYVPECTDDGRYNKLQCYNSTGYCWCVHEDTGKPIPGTSAKDKRPACDALAPSMKGCPEVRKKEFLKNLKEFFKLRMQTAMNETDSSSSTNWQVSPEDRIATWNFLTFDKNKNKVLDRPEWKAFRQLVSEHQPLRRCGKKLPRYCDANQDRGITITEWLDCLRAPPTVETVTTTSHVRRGPNPIESYLKDD</sequence>
<evidence type="ECO:0000259" key="10">
    <source>
        <dbReference type="PROSITE" id="PS50222"/>
    </source>
</evidence>
<dbReference type="CDD" id="cd00191">
    <property type="entry name" value="TY"/>
    <property type="match status" value="2"/>
</dbReference>
<dbReference type="OrthoDB" id="5986054at2759"/>
<dbReference type="FunFam" id="4.10.800.10:FF:000004">
    <property type="entry name" value="SPARC-related modular calcium-binding protein 1"/>
    <property type="match status" value="1"/>
</dbReference>
<dbReference type="FunCoup" id="A0A6P9AAC2">
    <property type="interactions" value="94"/>
</dbReference>
<feature type="disulfide bond" evidence="8">
    <location>
        <begin position="131"/>
        <end position="138"/>
    </location>
</feature>
<dbReference type="Gene3D" id="1.10.238.10">
    <property type="entry name" value="EF-hand"/>
    <property type="match status" value="2"/>
</dbReference>
<dbReference type="InterPro" id="IPR036857">
    <property type="entry name" value="Thyroglobulin_1_sf"/>
</dbReference>
<feature type="disulfide bond" evidence="8">
    <location>
        <begin position="389"/>
        <end position="396"/>
    </location>
</feature>
<feature type="compositionally biased region" description="Basic residues" evidence="9">
    <location>
        <begin position="153"/>
        <end position="170"/>
    </location>
</feature>
<evidence type="ECO:0000256" key="2">
    <source>
        <dbReference type="ARBA" id="ARBA00022525"/>
    </source>
</evidence>
<evidence type="ECO:0000259" key="12">
    <source>
        <dbReference type="PROSITE" id="PS51465"/>
    </source>
</evidence>
<dbReference type="GO" id="GO:0005615">
    <property type="term" value="C:extracellular space"/>
    <property type="evidence" value="ECO:0007669"/>
    <property type="project" value="TreeGrafter"/>
</dbReference>
<evidence type="ECO:0000256" key="7">
    <source>
        <dbReference type="ARBA" id="ARBA00023180"/>
    </source>
</evidence>
<dbReference type="Gene3D" id="4.10.800.10">
    <property type="entry name" value="Thyroglobulin type-1"/>
    <property type="match status" value="2"/>
</dbReference>
<dbReference type="InterPro" id="IPR051950">
    <property type="entry name" value="Dev_reg/Prot_inhib"/>
</dbReference>
<comment type="caution">
    <text evidence="8">Lacks conserved residue(s) required for the propagation of feature annotation.</text>
</comment>
<dbReference type="PANTHER" id="PTHR12352:SF30">
    <property type="entry name" value="FI05255P"/>
    <property type="match status" value="1"/>
</dbReference>
<dbReference type="SUPFAM" id="SSF57610">
    <property type="entry name" value="Thyroglobulin type-1 domain"/>
    <property type="match status" value="2"/>
</dbReference>
<dbReference type="PROSITE" id="PS00484">
    <property type="entry name" value="THYROGLOBULIN_1_1"/>
    <property type="match status" value="2"/>
</dbReference>
<dbReference type="KEGG" id="tpal:117653056"/>
<feature type="compositionally biased region" description="Low complexity" evidence="9">
    <location>
        <begin position="173"/>
        <end position="183"/>
    </location>
</feature>
<dbReference type="InterPro" id="IPR002350">
    <property type="entry name" value="Kazal_dom"/>
</dbReference>
<dbReference type="PROSITE" id="PS50222">
    <property type="entry name" value="EF_HAND_2"/>
    <property type="match status" value="1"/>
</dbReference>
<gene>
    <name evidence="14" type="primary">LOC117653056</name>
</gene>
<dbReference type="CDD" id="cd16234">
    <property type="entry name" value="EFh_SPARC_SMOC"/>
    <property type="match status" value="2"/>
</dbReference>
<comment type="subcellular location">
    <subcellularLocation>
        <location evidence="1">Secreted</location>
    </subcellularLocation>
</comment>
<evidence type="ECO:0000256" key="9">
    <source>
        <dbReference type="SAM" id="MobiDB-lite"/>
    </source>
</evidence>
<dbReference type="InterPro" id="IPR002048">
    <property type="entry name" value="EF_hand_dom"/>
</dbReference>
<keyword evidence="6 8" id="KW-1015">Disulfide bond</keyword>
<evidence type="ECO:0000259" key="11">
    <source>
        <dbReference type="PROSITE" id="PS51162"/>
    </source>
</evidence>
<dbReference type="SMART" id="SM00280">
    <property type="entry name" value="KAZAL"/>
    <property type="match status" value="1"/>
</dbReference>
<reference evidence="14" key="1">
    <citation type="submission" date="2025-08" db="UniProtKB">
        <authorList>
            <consortium name="RefSeq"/>
        </authorList>
    </citation>
    <scope>IDENTIFICATION</scope>
    <source>
        <tissue evidence="14">Total insect</tissue>
    </source>
</reference>
<dbReference type="Pfam" id="PF10591">
    <property type="entry name" value="SPARC_Ca_bdg"/>
    <property type="match status" value="2"/>
</dbReference>
<evidence type="ECO:0000256" key="5">
    <source>
        <dbReference type="ARBA" id="ARBA00022837"/>
    </source>
</evidence>
<keyword evidence="7" id="KW-0325">Glycoprotein</keyword>
<accession>A0A6P9AAC2</accession>
<feature type="domain" description="Kazal-like" evidence="12">
    <location>
        <begin position="56"/>
        <end position="95"/>
    </location>
</feature>
<feature type="domain" description="EF-hand" evidence="10">
    <location>
        <begin position="233"/>
        <end position="268"/>
    </location>
</feature>
<dbReference type="Pfam" id="PF00086">
    <property type="entry name" value="Thyroglobulin_1"/>
    <property type="match status" value="2"/>
</dbReference>
<dbReference type="GO" id="GO:0050840">
    <property type="term" value="F:extracellular matrix binding"/>
    <property type="evidence" value="ECO:0007669"/>
    <property type="project" value="TreeGrafter"/>
</dbReference>
<dbReference type="CDD" id="cd00104">
    <property type="entry name" value="KAZAL_FS"/>
    <property type="match status" value="1"/>
</dbReference>
<dbReference type="InterPro" id="IPR019577">
    <property type="entry name" value="SPARC/Testican_Ca-bd-dom"/>
</dbReference>
<dbReference type="PANTHER" id="PTHR12352">
    <property type="entry name" value="SECRETED MODULAR CALCIUM-BINDING PROTEIN"/>
    <property type="match status" value="1"/>
</dbReference>
<evidence type="ECO:0000256" key="8">
    <source>
        <dbReference type="PROSITE-ProRule" id="PRU00500"/>
    </source>
</evidence>
<dbReference type="CTD" id="36048"/>
<dbReference type="InterPro" id="IPR000716">
    <property type="entry name" value="Thyroglobulin_1"/>
</dbReference>